<dbReference type="Proteomes" id="UP000265520">
    <property type="component" value="Unassembled WGS sequence"/>
</dbReference>
<proteinExistence type="predicted"/>
<name>A0A392PNV7_9FABA</name>
<dbReference type="AlphaFoldDB" id="A0A392PNV7"/>
<dbReference type="EMBL" id="LXQA010089614">
    <property type="protein sequence ID" value="MCI13793.1"/>
    <property type="molecule type" value="Genomic_DNA"/>
</dbReference>
<reference evidence="1 2" key="1">
    <citation type="journal article" date="2018" name="Front. Plant Sci.">
        <title>Red Clover (Trifolium pratense) and Zigzag Clover (T. medium) - A Picture of Genomic Similarities and Differences.</title>
        <authorList>
            <person name="Dluhosova J."/>
            <person name="Istvanek J."/>
            <person name="Nedelnik J."/>
            <person name="Repkova J."/>
        </authorList>
    </citation>
    <scope>NUCLEOTIDE SEQUENCE [LARGE SCALE GENOMIC DNA]</scope>
    <source>
        <strain evidence="2">cv. 10/8</strain>
        <tissue evidence="1">Leaf</tissue>
    </source>
</reference>
<keyword evidence="2" id="KW-1185">Reference proteome</keyword>
<comment type="caution">
    <text evidence="1">The sequence shown here is derived from an EMBL/GenBank/DDBJ whole genome shotgun (WGS) entry which is preliminary data.</text>
</comment>
<evidence type="ECO:0000313" key="1">
    <source>
        <dbReference type="EMBL" id="MCI13793.1"/>
    </source>
</evidence>
<evidence type="ECO:0000313" key="2">
    <source>
        <dbReference type="Proteomes" id="UP000265520"/>
    </source>
</evidence>
<protein>
    <submittedName>
        <fullName evidence="1">Uncharacterized protein</fullName>
    </submittedName>
</protein>
<organism evidence="1 2">
    <name type="scientific">Trifolium medium</name>
    <dbReference type="NCBI Taxonomy" id="97028"/>
    <lineage>
        <taxon>Eukaryota</taxon>
        <taxon>Viridiplantae</taxon>
        <taxon>Streptophyta</taxon>
        <taxon>Embryophyta</taxon>
        <taxon>Tracheophyta</taxon>
        <taxon>Spermatophyta</taxon>
        <taxon>Magnoliopsida</taxon>
        <taxon>eudicotyledons</taxon>
        <taxon>Gunneridae</taxon>
        <taxon>Pentapetalae</taxon>
        <taxon>rosids</taxon>
        <taxon>fabids</taxon>
        <taxon>Fabales</taxon>
        <taxon>Fabaceae</taxon>
        <taxon>Papilionoideae</taxon>
        <taxon>50 kb inversion clade</taxon>
        <taxon>NPAAA clade</taxon>
        <taxon>Hologalegina</taxon>
        <taxon>IRL clade</taxon>
        <taxon>Trifolieae</taxon>
        <taxon>Trifolium</taxon>
    </lineage>
</organism>
<sequence length="55" mass="6120">HNTHKNVQRNAEKVHDGAPGFLRNVLGSHLHNGWPEYANTTFKSTEAKKLNAPGE</sequence>
<accession>A0A392PNV7</accession>
<feature type="non-terminal residue" evidence="1">
    <location>
        <position position="1"/>
    </location>
</feature>